<dbReference type="AlphaFoldDB" id="A0A0C1QZJ2"/>
<dbReference type="PANTHER" id="PTHR43869:SF1">
    <property type="entry name" value="GLYCINE BETAINE_PROLINE BETAINE TRANSPORT SYSTEM ATP-BINDING PROTEIN PROV"/>
    <property type="match status" value="1"/>
</dbReference>
<dbReference type="Pfam" id="PF00005">
    <property type="entry name" value="ABC_tran"/>
    <property type="match status" value="1"/>
</dbReference>
<dbReference type="PANTHER" id="PTHR43869">
    <property type="entry name" value="GLYCINE BETAINE/PROLINE BETAINE TRANSPORT SYSTEM ATP-BINDING PROTEIN PROV"/>
    <property type="match status" value="1"/>
</dbReference>
<evidence type="ECO:0000259" key="1">
    <source>
        <dbReference type="Pfam" id="PF00005"/>
    </source>
</evidence>
<dbReference type="Gene3D" id="3.40.50.300">
    <property type="entry name" value="P-loop containing nucleotide triphosphate hydrolases"/>
    <property type="match status" value="1"/>
</dbReference>
<name>A0A0C1QZJ2_9CLOT</name>
<keyword evidence="3" id="KW-1185">Reference proteome</keyword>
<dbReference type="GO" id="GO:0016887">
    <property type="term" value="F:ATP hydrolysis activity"/>
    <property type="evidence" value="ECO:0007669"/>
    <property type="project" value="InterPro"/>
</dbReference>
<accession>A0A0C1QZJ2</accession>
<dbReference type="OrthoDB" id="2205188at2"/>
<proteinExistence type="predicted"/>
<comment type="caution">
    <text evidence="2">The sequence shown here is derived from an EMBL/GenBank/DDBJ whole genome shotgun (WGS) entry which is preliminary data.</text>
</comment>
<feature type="domain" description="ABC transporter" evidence="1">
    <location>
        <begin position="6"/>
        <end position="61"/>
    </location>
</feature>
<dbReference type="Proteomes" id="UP000031366">
    <property type="component" value="Unassembled WGS sequence"/>
</dbReference>
<dbReference type="STRING" id="29341.RSJ17_18740"/>
<dbReference type="SUPFAM" id="SSF52540">
    <property type="entry name" value="P-loop containing nucleoside triphosphate hydrolases"/>
    <property type="match status" value="1"/>
</dbReference>
<sequence length="132" mass="15127">MFSTYKNDKINEVVDKLNLNILENIKYKENCQQLSGGEKQIVNIVRMLSADTPICIMDEPFSAMDVNTTEILQNTLMEMKDKTIIMVTHKLSQEQLEQFDEVILMKSGKVVQSGAYSDILKTSEFRKLQTIS</sequence>
<dbReference type="InterPro" id="IPR051921">
    <property type="entry name" value="ABC_osmolyte_uptake_ATP-bind"/>
</dbReference>
<dbReference type="InterPro" id="IPR027417">
    <property type="entry name" value="P-loop_NTPase"/>
</dbReference>
<protein>
    <submittedName>
        <fullName evidence="2">ABC transporter family protein</fullName>
    </submittedName>
</protein>
<evidence type="ECO:0000313" key="3">
    <source>
        <dbReference type="Proteomes" id="UP000031366"/>
    </source>
</evidence>
<gene>
    <name evidence="2" type="ORF">U732_3438</name>
</gene>
<dbReference type="EMBL" id="AYSO01000016">
    <property type="protein sequence ID" value="KIE46527.1"/>
    <property type="molecule type" value="Genomic_DNA"/>
</dbReference>
<dbReference type="GO" id="GO:0005524">
    <property type="term" value="F:ATP binding"/>
    <property type="evidence" value="ECO:0007669"/>
    <property type="project" value="InterPro"/>
</dbReference>
<evidence type="ECO:0000313" key="2">
    <source>
        <dbReference type="EMBL" id="KIE46527.1"/>
    </source>
</evidence>
<organism evidence="2 3">
    <name type="scientific">Clostridium argentinense CDC 2741</name>
    <dbReference type="NCBI Taxonomy" id="1418104"/>
    <lineage>
        <taxon>Bacteria</taxon>
        <taxon>Bacillati</taxon>
        <taxon>Bacillota</taxon>
        <taxon>Clostridia</taxon>
        <taxon>Eubacteriales</taxon>
        <taxon>Clostridiaceae</taxon>
        <taxon>Clostridium</taxon>
    </lineage>
</organism>
<reference evidence="2 3" key="1">
    <citation type="journal article" date="2015" name="Infect. Genet. Evol.">
        <title>Genomic sequences of six botulinum neurotoxin-producing strains representing three clostridial species illustrate the mobility and diversity of botulinum neurotoxin genes.</title>
        <authorList>
            <person name="Smith T.J."/>
            <person name="Hill K.K."/>
            <person name="Xie G."/>
            <person name="Foley B.T."/>
            <person name="Williamson C.H."/>
            <person name="Foster J.T."/>
            <person name="Johnson S.L."/>
            <person name="Chertkov O."/>
            <person name="Teshima H."/>
            <person name="Gibbons H.S."/>
            <person name="Johnsky L.A."/>
            <person name="Karavis M.A."/>
            <person name="Smith L.A."/>
        </authorList>
    </citation>
    <scope>NUCLEOTIDE SEQUENCE [LARGE SCALE GENOMIC DNA]</scope>
    <source>
        <strain evidence="2 3">CDC 2741</strain>
    </source>
</reference>
<dbReference type="InterPro" id="IPR003439">
    <property type="entry name" value="ABC_transporter-like_ATP-bd"/>
</dbReference>